<reference evidence="1 2" key="1">
    <citation type="submission" date="2016-11" db="EMBL/GenBank/DDBJ databases">
        <authorList>
            <person name="Jaros S."/>
            <person name="Januszkiewicz K."/>
            <person name="Wedrychowicz H."/>
        </authorList>
    </citation>
    <scope>NUCLEOTIDE SEQUENCE [LARGE SCALE GENOMIC DNA]</scope>
    <source>
        <strain evidence="1 2">DSM 21864</strain>
    </source>
</reference>
<evidence type="ECO:0000313" key="2">
    <source>
        <dbReference type="Proteomes" id="UP000184080"/>
    </source>
</evidence>
<dbReference type="STRING" id="1121298.SAMN05444401_3705"/>
<dbReference type="PANTHER" id="PTHR34387:SF1">
    <property type="entry name" value="PERIPLASMIC IMMUNOGENIC PROTEIN"/>
    <property type="match status" value="1"/>
</dbReference>
<dbReference type="Gene3D" id="3.30.110.170">
    <property type="entry name" value="Protein of unknown function (DUF541), domain 1"/>
    <property type="match status" value="1"/>
</dbReference>
<keyword evidence="2" id="KW-1185">Reference proteome</keyword>
<accession>A0A1M6LME3</accession>
<dbReference type="EMBL" id="FQZO01000007">
    <property type="protein sequence ID" value="SHJ72340.1"/>
    <property type="molecule type" value="Genomic_DNA"/>
</dbReference>
<evidence type="ECO:0008006" key="3">
    <source>
        <dbReference type="Google" id="ProtNLM"/>
    </source>
</evidence>
<name>A0A1M6LME3_9CLOT</name>
<dbReference type="Proteomes" id="UP000184080">
    <property type="component" value="Unassembled WGS sequence"/>
</dbReference>
<dbReference type="GO" id="GO:0006974">
    <property type="term" value="P:DNA damage response"/>
    <property type="evidence" value="ECO:0007669"/>
    <property type="project" value="TreeGrafter"/>
</dbReference>
<dbReference type="PANTHER" id="PTHR34387">
    <property type="entry name" value="SLR1258 PROTEIN"/>
    <property type="match status" value="1"/>
</dbReference>
<dbReference type="InterPro" id="IPR052022">
    <property type="entry name" value="26kDa_periplasmic_antigen"/>
</dbReference>
<dbReference type="InterPro" id="IPR007497">
    <property type="entry name" value="SIMPL/DUF541"/>
</dbReference>
<sequence length="219" mass="24079">MMNYPFCNYGAMKVKEEEGKITVVGSGTVPVIPDTAIINIGVVTEGSNLQEVQQENAATTTKVVNSLLSFNIPRENIQTSFYNIEPRYDYKDGTQIFRGYRVTNMLTVKVKSLNDIGAIIDSTVKSGANRIDNITFTVENPSAFYNEALRLAVKNAENKALTIANTLMVQLIKTPIKVTEESPVVPINEYSMIKASAETPVLPGQITITAKITAIYEYA</sequence>
<organism evidence="1 2">
    <name type="scientific">Clostridium amylolyticum</name>
    <dbReference type="NCBI Taxonomy" id="1121298"/>
    <lineage>
        <taxon>Bacteria</taxon>
        <taxon>Bacillati</taxon>
        <taxon>Bacillota</taxon>
        <taxon>Clostridia</taxon>
        <taxon>Eubacteriales</taxon>
        <taxon>Clostridiaceae</taxon>
        <taxon>Clostridium</taxon>
    </lineage>
</organism>
<dbReference type="Gene3D" id="3.30.70.2970">
    <property type="entry name" value="Protein of unknown function (DUF541), domain 2"/>
    <property type="match status" value="1"/>
</dbReference>
<gene>
    <name evidence="1" type="ORF">SAMN05444401_3705</name>
</gene>
<dbReference type="AlphaFoldDB" id="A0A1M6LME3"/>
<dbReference type="OrthoDB" id="9785192at2"/>
<protein>
    <recommendedName>
        <fullName evidence="3">DUF541 domain-containing protein</fullName>
    </recommendedName>
</protein>
<proteinExistence type="predicted"/>
<evidence type="ECO:0000313" key="1">
    <source>
        <dbReference type="EMBL" id="SHJ72340.1"/>
    </source>
</evidence>
<dbReference type="Pfam" id="PF04402">
    <property type="entry name" value="SIMPL"/>
    <property type="match status" value="1"/>
</dbReference>